<accession>A0ABT5T751</accession>
<dbReference type="PANTHER" id="PTHR46558">
    <property type="entry name" value="TRACRIPTIONAL REGULATORY PROTEIN-RELATED-RELATED"/>
    <property type="match status" value="1"/>
</dbReference>
<comment type="caution">
    <text evidence="3">The sequence shown here is derived from an EMBL/GenBank/DDBJ whole genome shotgun (WGS) entry which is preliminary data.</text>
</comment>
<dbReference type="InterPro" id="IPR010982">
    <property type="entry name" value="Lambda_DNA-bd_dom_sf"/>
</dbReference>
<evidence type="ECO:0000256" key="1">
    <source>
        <dbReference type="ARBA" id="ARBA00023125"/>
    </source>
</evidence>
<reference evidence="3" key="1">
    <citation type="submission" date="2023-02" db="EMBL/GenBank/DDBJ databases">
        <title>Description of Roseinatronobacter alkalisoli sp. nov., an alkaliphilic bacerium isolated from soda soil.</title>
        <authorList>
            <person name="Wei W."/>
        </authorList>
    </citation>
    <scope>NUCLEOTIDE SEQUENCE</scope>
    <source>
        <strain evidence="3">HJB301</strain>
    </source>
</reference>
<dbReference type="Gene3D" id="1.10.260.40">
    <property type="entry name" value="lambda repressor-like DNA-binding domains"/>
    <property type="match status" value="1"/>
</dbReference>
<dbReference type="Pfam" id="PF01381">
    <property type="entry name" value="HTH_3"/>
    <property type="match status" value="1"/>
</dbReference>
<proteinExistence type="predicted"/>
<dbReference type="Proteomes" id="UP001431784">
    <property type="component" value="Unassembled WGS sequence"/>
</dbReference>
<organism evidence="3 4">
    <name type="scientific">Roseinatronobacter alkalisoli</name>
    <dbReference type="NCBI Taxonomy" id="3028235"/>
    <lineage>
        <taxon>Bacteria</taxon>
        <taxon>Pseudomonadati</taxon>
        <taxon>Pseudomonadota</taxon>
        <taxon>Alphaproteobacteria</taxon>
        <taxon>Rhodobacterales</taxon>
        <taxon>Paracoccaceae</taxon>
        <taxon>Roseinatronobacter</taxon>
    </lineage>
</organism>
<keyword evidence="4" id="KW-1185">Reference proteome</keyword>
<keyword evidence="1" id="KW-0238">DNA-binding</keyword>
<dbReference type="PANTHER" id="PTHR46558:SF11">
    <property type="entry name" value="HTH-TYPE TRANSCRIPTIONAL REGULATOR XRE"/>
    <property type="match status" value="1"/>
</dbReference>
<evidence type="ECO:0000259" key="2">
    <source>
        <dbReference type="PROSITE" id="PS50943"/>
    </source>
</evidence>
<name>A0ABT5T751_9RHOB</name>
<dbReference type="RefSeq" id="WP_274351456.1">
    <property type="nucleotide sequence ID" value="NZ_JAQZSM010000004.1"/>
</dbReference>
<sequence>MTEETQATDWYAPDHATFGDRLTAAREAQGLTQSQLAGRLGIKLQTLQGWENDRSEPRANKLQMVAGLLNVSMGWLLTGDGEGLAEPASAEELAEDTQELLKDLRAMRAETMRLATRMGKAEKRLRMILKETV</sequence>
<dbReference type="SMART" id="SM00530">
    <property type="entry name" value="HTH_XRE"/>
    <property type="match status" value="1"/>
</dbReference>
<dbReference type="PROSITE" id="PS50943">
    <property type="entry name" value="HTH_CROC1"/>
    <property type="match status" value="1"/>
</dbReference>
<dbReference type="EMBL" id="JAQZSM010000004">
    <property type="protein sequence ID" value="MDD7970774.1"/>
    <property type="molecule type" value="Genomic_DNA"/>
</dbReference>
<gene>
    <name evidence="3" type="ORF">PUT78_06660</name>
</gene>
<dbReference type="SUPFAM" id="SSF47413">
    <property type="entry name" value="lambda repressor-like DNA-binding domains"/>
    <property type="match status" value="1"/>
</dbReference>
<dbReference type="InterPro" id="IPR001387">
    <property type="entry name" value="Cro/C1-type_HTH"/>
</dbReference>
<dbReference type="CDD" id="cd00093">
    <property type="entry name" value="HTH_XRE"/>
    <property type="match status" value="1"/>
</dbReference>
<evidence type="ECO:0000313" key="3">
    <source>
        <dbReference type="EMBL" id="MDD7970774.1"/>
    </source>
</evidence>
<feature type="domain" description="HTH cro/C1-type" evidence="2">
    <location>
        <begin position="22"/>
        <end position="76"/>
    </location>
</feature>
<protein>
    <submittedName>
        <fullName evidence="3">Helix-turn-helix domain-containing protein</fullName>
    </submittedName>
</protein>
<evidence type="ECO:0000313" key="4">
    <source>
        <dbReference type="Proteomes" id="UP001431784"/>
    </source>
</evidence>